<dbReference type="InterPro" id="IPR029526">
    <property type="entry name" value="PGBD"/>
</dbReference>
<name>A0A9N9N5W6_9GLOM</name>
<protein>
    <submittedName>
        <fullName evidence="2">10542_t:CDS:1</fullName>
    </submittedName>
</protein>
<comment type="caution">
    <text evidence="2">The sequence shown here is derived from an EMBL/GenBank/DDBJ whole genome shotgun (WGS) entry which is preliminary data.</text>
</comment>
<dbReference type="Pfam" id="PF13843">
    <property type="entry name" value="DDE_Tnp_1_7"/>
    <property type="match status" value="1"/>
</dbReference>
<accession>A0A9N9N5W6</accession>
<evidence type="ECO:0000259" key="1">
    <source>
        <dbReference type="Pfam" id="PF13843"/>
    </source>
</evidence>
<evidence type="ECO:0000313" key="3">
    <source>
        <dbReference type="Proteomes" id="UP000789759"/>
    </source>
</evidence>
<proteinExistence type="predicted"/>
<organism evidence="2 3">
    <name type="scientific">Cetraspora pellucida</name>
    <dbReference type="NCBI Taxonomy" id="1433469"/>
    <lineage>
        <taxon>Eukaryota</taxon>
        <taxon>Fungi</taxon>
        <taxon>Fungi incertae sedis</taxon>
        <taxon>Mucoromycota</taxon>
        <taxon>Glomeromycotina</taxon>
        <taxon>Glomeromycetes</taxon>
        <taxon>Diversisporales</taxon>
        <taxon>Gigasporaceae</taxon>
        <taxon>Cetraspora</taxon>
    </lineage>
</organism>
<dbReference type="OrthoDB" id="2423798at2759"/>
<reference evidence="2" key="1">
    <citation type="submission" date="2021-06" db="EMBL/GenBank/DDBJ databases">
        <authorList>
            <person name="Kallberg Y."/>
            <person name="Tangrot J."/>
            <person name="Rosling A."/>
        </authorList>
    </citation>
    <scope>NUCLEOTIDE SEQUENCE</scope>
    <source>
        <strain evidence="2">FL966</strain>
    </source>
</reference>
<dbReference type="EMBL" id="CAJVQA010011007">
    <property type="protein sequence ID" value="CAG8703275.1"/>
    <property type="molecule type" value="Genomic_DNA"/>
</dbReference>
<dbReference type="AlphaFoldDB" id="A0A9N9N5W6"/>
<sequence length="111" mass="13018">MYHVYMDNYFSSISLFKYLYKNDIGVCSTVCTNLISFSKELKASKEMSLDWNMLLEKIDNRPVTMLTTIHEISDDDWKVTCNQRRPHETSMNANIVHQIFEDSSQKELAIL</sequence>
<feature type="domain" description="PiggyBac transposable element-derived protein" evidence="1">
    <location>
        <begin position="2"/>
        <end position="63"/>
    </location>
</feature>
<keyword evidence="3" id="KW-1185">Reference proteome</keyword>
<dbReference type="Proteomes" id="UP000789759">
    <property type="component" value="Unassembled WGS sequence"/>
</dbReference>
<gene>
    <name evidence="2" type="ORF">CPELLU_LOCUS11946</name>
</gene>
<evidence type="ECO:0000313" key="2">
    <source>
        <dbReference type="EMBL" id="CAG8703275.1"/>
    </source>
</evidence>